<dbReference type="InterPro" id="IPR044665">
    <property type="entry name" value="E_coli_cyclophilin_A-like"/>
</dbReference>
<name>A0A381X9D7_9ZZZZ</name>
<dbReference type="AlphaFoldDB" id="A0A381X9D7"/>
<feature type="domain" description="PPIase cyclophilin-type" evidence="4">
    <location>
        <begin position="28"/>
        <end position="189"/>
    </location>
</feature>
<dbReference type="EC" id="5.2.1.8" evidence="1"/>
<reference evidence="5" key="1">
    <citation type="submission" date="2018-05" db="EMBL/GenBank/DDBJ databases">
        <authorList>
            <person name="Lanie J.A."/>
            <person name="Ng W.-L."/>
            <person name="Kazmierczak K.M."/>
            <person name="Andrzejewski T.M."/>
            <person name="Davidsen T.M."/>
            <person name="Wayne K.J."/>
            <person name="Tettelin H."/>
            <person name="Glass J.I."/>
            <person name="Rusch D."/>
            <person name="Podicherti R."/>
            <person name="Tsui H.-C.T."/>
            <person name="Winkler M.E."/>
        </authorList>
    </citation>
    <scope>NUCLEOTIDE SEQUENCE</scope>
</reference>
<evidence type="ECO:0000313" key="5">
    <source>
        <dbReference type="EMBL" id="SVA61230.1"/>
    </source>
</evidence>
<evidence type="ECO:0000259" key="4">
    <source>
        <dbReference type="PROSITE" id="PS50072"/>
    </source>
</evidence>
<evidence type="ECO:0000256" key="2">
    <source>
        <dbReference type="ARBA" id="ARBA00023110"/>
    </source>
</evidence>
<dbReference type="Gene3D" id="2.40.100.10">
    <property type="entry name" value="Cyclophilin-like"/>
    <property type="match status" value="1"/>
</dbReference>
<dbReference type="SUPFAM" id="SSF50891">
    <property type="entry name" value="Cyclophilin-like"/>
    <property type="match status" value="1"/>
</dbReference>
<dbReference type="InterPro" id="IPR029000">
    <property type="entry name" value="Cyclophilin-like_dom_sf"/>
</dbReference>
<dbReference type="PANTHER" id="PTHR43246">
    <property type="entry name" value="PEPTIDYL-PROLYL CIS-TRANS ISOMERASE CYP38, CHLOROPLASTIC"/>
    <property type="match status" value="1"/>
</dbReference>
<evidence type="ECO:0000256" key="3">
    <source>
        <dbReference type="ARBA" id="ARBA00023235"/>
    </source>
</evidence>
<organism evidence="5">
    <name type="scientific">marine metagenome</name>
    <dbReference type="NCBI Taxonomy" id="408172"/>
    <lineage>
        <taxon>unclassified sequences</taxon>
        <taxon>metagenomes</taxon>
        <taxon>ecological metagenomes</taxon>
    </lineage>
</organism>
<dbReference type="GO" id="GO:0003755">
    <property type="term" value="F:peptidyl-prolyl cis-trans isomerase activity"/>
    <property type="evidence" value="ECO:0007669"/>
    <property type="project" value="UniProtKB-KW"/>
</dbReference>
<dbReference type="PROSITE" id="PS50072">
    <property type="entry name" value="CSA_PPIASE_2"/>
    <property type="match status" value="1"/>
</dbReference>
<dbReference type="PROSITE" id="PS00170">
    <property type="entry name" value="CSA_PPIASE_1"/>
    <property type="match status" value="1"/>
</dbReference>
<sequence>MTRLIGILISLLITIEIAGFAMAAEKPIVTFKTNMGDFTVQLEPEKTPLTVANFLQYVRDGDYDGTIFHRVIAKFMVQGGGFTKDFEKKASRDAIQNEADKGLNHERGTIAMARTGNPHSATNQFFINVVYNKFLDHTGKNDQGWGYTAFGRIIDGMNIVGRMARVKTENVGPHSDVPEEAIVIEKAIITSE</sequence>
<gene>
    <name evidence="5" type="ORF">METZ01_LOCUS114084</name>
</gene>
<keyword evidence="3" id="KW-0413">Isomerase</keyword>
<dbReference type="PRINTS" id="PR00153">
    <property type="entry name" value="CSAPPISMRASE"/>
</dbReference>
<dbReference type="InterPro" id="IPR020892">
    <property type="entry name" value="Cyclophilin-type_PPIase_CS"/>
</dbReference>
<proteinExistence type="predicted"/>
<dbReference type="Pfam" id="PF00160">
    <property type="entry name" value="Pro_isomerase"/>
    <property type="match status" value="1"/>
</dbReference>
<dbReference type="EMBL" id="UINC01014341">
    <property type="protein sequence ID" value="SVA61230.1"/>
    <property type="molecule type" value="Genomic_DNA"/>
</dbReference>
<dbReference type="GO" id="GO:0006457">
    <property type="term" value="P:protein folding"/>
    <property type="evidence" value="ECO:0007669"/>
    <property type="project" value="InterPro"/>
</dbReference>
<accession>A0A381X9D7</accession>
<keyword evidence="2" id="KW-0697">Rotamase</keyword>
<protein>
    <recommendedName>
        <fullName evidence="1">peptidylprolyl isomerase</fullName>
        <ecNumber evidence="1">5.2.1.8</ecNumber>
    </recommendedName>
</protein>
<dbReference type="InterPro" id="IPR002130">
    <property type="entry name" value="Cyclophilin-type_PPIase_dom"/>
</dbReference>
<evidence type="ECO:0000256" key="1">
    <source>
        <dbReference type="ARBA" id="ARBA00013194"/>
    </source>
</evidence>